<evidence type="ECO:0000313" key="4">
    <source>
        <dbReference type="Proteomes" id="UP000198906"/>
    </source>
</evidence>
<organism evidence="3 4">
    <name type="scientific">Micromonospora inyonensis</name>
    <dbReference type="NCBI Taxonomy" id="47866"/>
    <lineage>
        <taxon>Bacteria</taxon>
        <taxon>Bacillati</taxon>
        <taxon>Actinomycetota</taxon>
        <taxon>Actinomycetes</taxon>
        <taxon>Micromonosporales</taxon>
        <taxon>Micromonosporaceae</taxon>
        <taxon>Micromonospora</taxon>
    </lineage>
</organism>
<feature type="region of interest" description="Disordered" evidence="1">
    <location>
        <begin position="290"/>
        <end position="334"/>
    </location>
</feature>
<reference evidence="4" key="1">
    <citation type="submission" date="2016-06" db="EMBL/GenBank/DDBJ databases">
        <authorList>
            <person name="Varghese N."/>
        </authorList>
    </citation>
    <scope>NUCLEOTIDE SEQUENCE [LARGE SCALE GENOMIC DNA]</scope>
    <source>
        <strain evidence="4">DSM 46123</strain>
    </source>
</reference>
<evidence type="ECO:0000259" key="2">
    <source>
        <dbReference type="Pfam" id="PF00561"/>
    </source>
</evidence>
<feature type="domain" description="AB hydrolase-1" evidence="2">
    <location>
        <begin position="33"/>
        <end position="153"/>
    </location>
</feature>
<dbReference type="RefSeq" id="WP_245714929.1">
    <property type="nucleotide sequence ID" value="NZ_FMHU01000002.1"/>
</dbReference>
<dbReference type="Pfam" id="PF00561">
    <property type="entry name" value="Abhydrolase_1"/>
    <property type="match status" value="1"/>
</dbReference>
<evidence type="ECO:0000313" key="3">
    <source>
        <dbReference type="EMBL" id="SCL29869.1"/>
    </source>
</evidence>
<dbReference type="PANTHER" id="PTHR43433:SF10">
    <property type="entry name" value="AB HYDROLASE-1 DOMAIN-CONTAINING PROTEIN"/>
    <property type="match status" value="1"/>
</dbReference>
<dbReference type="AlphaFoldDB" id="A0A1C6SL00"/>
<dbReference type="PANTHER" id="PTHR43433">
    <property type="entry name" value="HYDROLASE, ALPHA/BETA FOLD FAMILY PROTEIN"/>
    <property type="match status" value="1"/>
</dbReference>
<gene>
    <name evidence="3" type="ORF">GA0074694_5528</name>
</gene>
<proteinExistence type="predicted"/>
<protein>
    <submittedName>
        <fullName evidence="3">Pimeloyl-ACP methyl ester carboxylesterase</fullName>
    </submittedName>
</protein>
<dbReference type="SUPFAM" id="SSF53474">
    <property type="entry name" value="alpha/beta-Hydrolases"/>
    <property type="match status" value="1"/>
</dbReference>
<keyword evidence="4" id="KW-1185">Reference proteome</keyword>
<sequence length="334" mass="35018">MIDVSRPERAEWLDLPDGRRLAWSEWGPPDGQPVLLCAGAAMSGSLGFGVDLLPRLGMRLLGVDRPGLGGSTAHSGRTLASWAVDCAHLVDRRGLTDPVAVGFSQGAPFAVALAGAGLVRALAVVAGQDDLAAQRDLLAPEVAALVDEVQRDPDAVERRFAGQATADGMWELVIGISAPHDRALYQRDDFAAAYRRCLAEGFRQGAAGYARDLRICLGPWPHPPERVGVPVDLWYGRRDASGVHPPDFGTALACRFPDARHHLLDDEGGSILWTRAGDILTTLRERTGWASAPGRLSGPGRAAGAGGARAAPPAPVPASASPPRAAARSVPDAG</sequence>
<evidence type="ECO:0000256" key="1">
    <source>
        <dbReference type="SAM" id="MobiDB-lite"/>
    </source>
</evidence>
<dbReference type="InterPro" id="IPR000073">
    <property type="entry name" value="AB_hydrolase_1"/>
</dbReference>
<dbReference type="EMBL" id="FMHU01000002">
    <property type="protein sequence ID" value="SCL29869.1"/>
    <property type="molecule type" value="Genomic_DNA"/>
</dbReference>
<dbReference type="Gene3D" id="3.40.50.1820">
    <property type="entry name" value="alpha/beta hydrolase"/>
    <property type="match status" value="1"/>
</dbReference>
<dbReference type="InterPro" id="IPR050471">
    <property type="entry name" value="AB_hydrolase"/>
</dbReference>
<accession>A0A1C6SL00</accession>
<dbReference type="STRING" id="47866.GA0074694_5528"/>
<name>A0A1C6SL00_9ACTN</name>
<feature type="compositionally biased region" description="Low complexity" evidence="1">
    <location>
        <begin position="317"/>
        <end position="334"/>
    </location>
</feature>
<dbReference type="InterPro" id="IPR029058">
    <property type="entry name" value="AB_hydrolase_fold"/>
</dbReference>
<dbReference type="GO" id="GO:0003824">
    <property type="term" value="F:catalytic activity"/>
    <property type="evidence" value="ECO:0007669"/>
    <property type="project" value="UniProtKB-ARBA"/>
</dbReference>
<dbReference type="Proteomes" id="UP000198906">
    <property type="component" value="Unassembled WGS sequence"/>
</dbReference>